<dbReference type="CDD" id="cd00146">
    <property type="entry name" value="PKD"/>
    <property type="match status" value="1"/>
</dbReference>
<dbReference type="EMBL" id="QYUJ01000014">
    <property type="protein sequence ID" value="RJF71980.1"/>
    <property type="molecule type" value="Genomic_DNA"/>
</dbReference>
<gene>
    <name evidence="5" type="ORF">D3875_10830</name>
</gene>
<dbReference type="OrthoDB" id="9801679at2"/>
<dbReference type="Pfam" id="PF03372">
    <property type="entry name" value="Exo_endo_phos"/>
    <property type="match status" value="1"/>
</dbReference>
<dbReference type="PROSITE" id="PS51257">
    <property type="entry name" value="PROKAR_LIPOPROTEIN"/>
    <property type="match status" value="1"/>
</dbReference>
<keyword evidence="5" id="KW-0540">Nuclease</keyword>
<dbReference type="InterPro" id="IPR013783">
    <property type="entry name" value="Ig-like_fold"/>
</dbReference>
<evidence type="ECO:0000256" key="2">
    <source>
        <dbReference type="SAM" id="SignalP"/>
    </source>
</evidence>
<feature type="region of interest" description="Disordered" evidence="1">
    <location>
        <begin position="27"/>
        <end position="49"/>
    </location>
</feature>
<evidence type="ECO:0000256" key="1">
    <source>
        <dbReference type="SAM" id="MobiDB-lite"/>
    </source>
</evidence>
<dbReference type="GO" id="GO:0004519">
    <property type="term" value="F:endonuclease activity"/>
    <property type="evidence" value="ECO:0007669"/>
    <property type="project" value="UniProtKB-KW"/>
</dbReference>
<comment type="caution">
    <text evidence="5">The sequence shown here is derived from an EMBL/GenBank/DDBJ whole genome shotgun (WGS) entry which is preliminary data.</text>
</comment>
<keyword evidence="5" id="KW-0378">Hydrolase</keyword>
<feature type="signal peptide" evidence="2">
    <location>
        <begin position="1"/>
        <end position="22"/>
    </location>
</feature>
<dbReference type="Pfam" id="PF00932">
    <property type="entry name" value="LTD"/>
    <property type="match status" value="1"/>
</dbReference>
<dbReference type="SMART" id="SM00089">
    <property type="entry name" value="PKD"/>
    <property type="match status" value="1"/>
</dbReference>
<dbReference type="Gene3D" id="2.60.40.10">
    <property type="entry name" value="Immunoglobulins"/>
    <property type="match status" value="1"/>
</dbReference>
<dbReference type="Proteomes" id="UP000286287">
    <property type="component" value="Unassembled WGS sequence"/>
</dbReference>
<dbReference type="Gene3D" id="3.60.10.10">
    <property type="entry name" value="Endonuclease/exonuclease/phosphatase"/>
    <property type="match status" value="1"/>
</dbReference>
<dbReference type="CDD" id="cd04486">
    <property type="entry name" value="YhcR_OBF_like"/>
    <property type="match status" value="1"/>
</dbReference>
<organism evidence="5 6">
    <name type="scientific">Deinococcus cavernae</name>
    <dbReference type="NCBI Taxonomy" id="2320857"/>
    <lineage>
        <taxon>Bacteria</taxon>
        <taxon>Thermotogati</taxon>
        <taxon>Deinococcota</taxon>
        <taxon>Deinococci</taxon>
        <taxon>Deinococcales</taxon>
        <taxon>Deinococcaceae</taxon>
        <taxon>Deinococcus</taxon>
    </lineage>
</organism>
<feature type="domain" description="LTD" evidence="4">
    <location>
        <begin position="887"/>
        <end position="1045"/>
    </location>
</feature>
<dbReference type="RefSeq" id="WP_119763662.1">
    <property type="nucleotide sequence ID" value="NZ_QYUJ01000014.1"/>
</dbReference>
<dbReference type="InterPro" id="IPR022409">
    <property type="entry name" value="PKD/Chitinase_dom"/>
</dbReference>
<dbReference type="InterPro" id="IPR005135">
    <property type="entry name" value="Endo/exonuclease/phosphatase"/>
</dbReference>
<accession>A0A418V7C4</accession>
<dbReference type="InterPro" id="IPR047971">
    <property type="entry name" value="ExeM-like"/>
</dbReference>
<evidence type="ECO:0000313" key="5">
    <source>
        <dbReference type="EMBL" id="RJF71980.1"/>
    </source>
</evidence>
<dbReference type="NCBIfam" id="NF033681">
    <property type="entry name" value="ExeM_NucH_DNase"/>
    <property type="match status" value="1"/>
</dbReference>
<dbReference type="InterPro" id="IPR001322">
    <property type="entry name" value="Lamin_tail_dom"/>
</dbReference>
<feature type="compositionally biased region" description="Low complexity" evidence="1">
    <location>
        <begin position="27"/>
        <end position="37"/>
    </location>
</feature>
<dbReference type="SUPFAM" id="SSF56219">
    <property type="entry name" value="DNase I-like"/>
    <property type="match status" value="1"/>
</dbReference>
<sequence length="1052" mass="109703">MRLKHALLLSGSLILASCGMQAAPTAPTQAQSLTPATGTKTPTAQKPAVQPSVQPSVTLESAALQGQALADPVFKLVFPEDVKFVTLEAVGSKGTRVFSAEVVGGQVKVTLANLPKGDPKYTLTVRAYDEKGGVVLYKSSAEVNFASGKITGDLTPQRVKADVTVTAGPLLPETTTLSAKLGEESQPMTIMGDAASTVFKAVASASGLTVSVTGTSSDGQVTQTGTATFDHSEGGSQVKVVLNTVAHCPVSPTPVTAIPAIQGSGDSSPLLGQTVTVRGVVTADFQAGLRGFFVQARDGGDGDAGTSDGVFVYTGNAPQAVKVGDLVQFTGTVKEFYGSTQVDTLSAFVTCASGLSVNPVELKAPFTDLEKYEGMRVTFPETLTVTDNYGYGRYGELGLSSGGRLFNPTNGNESTTPEANAARKIVLDDVNTTQNPANLPYLSAAGTRRTGDTVANLSGVLHYANNVFKVEPTAAPTFTDANPRPAAPEPVGGTLKVAGANVLNYFTTFGGQNDRGADSAFEFQRQQTKIVNALRGLDADIVTLMEVQNSGDTALNSLVTALNSAYGSEVYRGVQTGTIGTDAIKVAIIYKPARVTPVGSYVIDNDPIHSRPPLAQTFQDKGTGGVLTVVANHFKSKGSCPSTGDVDTGEGCWNTLRTGQATRLLTFVDQLKTRSGDQDVLLMGDFNAYGQEKPIQTIVAGGFVSENLRIPAQERYSYQFGGLFGYLDHALASTSLDRQVTGVTEWHINADEPTLADYNAEYKNLPECTTSTCTSPDLWQNNPYRASDHDPVLVGLNLNRDEVKPTFGVTLSGADSVSAGQPYTLSIAPSETPGTLSVGWGDGSTETLAGTATSAQHAFAVAGTFTVTVRAEANGQTATAQKIVTVTPLVVTPPPPTGSDLIISEYVEGSSNNKAIELYNPTSGALDLSKYSLELYSNGSATAGNIQKLSGTLNAGATLVFVNGSASAALKALGTVSAVTNFNGDDALVLRKDGAVIDVFGQVGVATKWGENVTLRRKLSVIVGDNNPADAFVPATEWDSHPIDTFDGLGNR</sequence>
<dbReference type="SUPFAM" id="SSF49299">
    <property type="entry name" value="PKD domain"/>
    <property type="match status" value="1"/>
</dbReference>
<keyword evidence="5" id="KW-0255">Endonuclease</keyword>
<evidence type="ECO:0000259" key="4">
    <source>
        <dbReference type="PROSITE" id="PS51841"/>
    </source>
</evidence>
<proteinExistence type="predicted"/>
<feature type="chain" id="PRO_5019142996" evidence="2">
    <location>
        <begin position="23"/>
        <end position="1052"/>
    </location>
</feature>
<dbReference type="CDD" id="cd10283">
    <property type="entry name" value="MnuA_DNase1-like"/>
    <property type="match status" value="1"/>
</dbReference>
<reference evidence="5 6" key="1">
    <citation type="submission" date="2018-09" db="EMBL/GenBank/DDBJ databases">
        <authorList>
            <person name="Zhu H."/>
        </authorList>
    </citation>
    <scope>NUCLEOTIDE SEQUENCE [LARGE SCALE GENOMIC DNA]</scope>
    <source>
        <strain evidence="5 6">K2S05-167</strain>
    </source>
</reference>
<name>A0A418V7C4_9DEIO</name>
<evidence type="ECO:0000259" key="3">
    <source>
        <dbReference type="PROSITE" id="PS50093"/>
    </source>
</evidence>
<keyword evidence="2" id="KW-0732">Signal</keyword>
<dbReference type="InterPro" id="IPR035986">
    <property type="entry name" value="PKD_dom_sf"/>
</dbReference>
<keyword evidence="6" id="KW-1185">Reference proteome</keyword>
<dbReference type="PANTHER" id="PTHR42834:SF1">
    <property type="entry name" value="ENDONUCLEASE_EXONUCLEASE_PHOSPHATASE FAMILY PROTEIN (AFU_ORTHOLOGUE AFUA_3G09210)"/>
    <property type="match status" value="1"/>
</dbReference>
<dbReference type="PROSITE" id="PS50093">
    <property type="entry name" value="PKD"/>
    <property type="match status" value="1"/>
</dbReference>
<dbReference type="AlphaFoldDB" id="A0A418V7C4"/>
<protein>
    <submittedName>
        <fullName evidence="5">ExeM/NucH family extracellular endonuclease</fullName>
    </submittedName>
</protein>
<dbReference type="Pfam" id="PF00801">
    <property type="entry name" value="PKD"/>
    <property type="match status" value="1"/>
</dbReference>
<feature type="domain" description="PKD" evidence="3">
    <location>
        <begin position="806"/>
        <end position="887"/>
    </location>
</feature>
<evidence type="ECO:0000313" key="6">
    <source>
        <dbReference type="Proteomes" id="UP000286287"/>
    </source>
</evidence>
<dbReference type="InterPro" id="IPR000601">
    <property type="entry name" value="PKD_dom"/>
</dbReference>
<dbReference type="PANTHER" id="PTHR42834">
    <property type="entry name" value="ENDONUCLEASE/EXONUCLEASE/PHOSPHATASE FAMILY PROTEIN (AFU_ORTHOLOGUE AFUA_3G09210)"/>
    <property type="match status" value="1"/>
</dbReference>
<dbReference type="PROSITE" id="PS51841">
    <property type="entry name" value="LTD"/>
    <property type="match status" value="1"/>
</dbReference>
<dbReference type="InterPro" id="IPR036691">
    <property type="entry name" value="Endo/exonu/phosph_ase_sf"/>
</dbReference>